<evidence type="ECO:0000259" key="1">
    <source>
        <dbReference type="PROSITE" id="PS50181"/>
    </source>
</evidence>
<protein>
    <recommendedName>
        <fullName evidence="1">F-box domain-containing protein</fullName>
    </recommendedName>
</protein>
<dbReference type="EMBL" id="MCFJ01000016">
    <property type="protein sequence ID" value="ORY58412.1"/>
    <property type="molecule type" value="Genomic_DNA"/>
</dbReference>
<organism evidence="2 3">
    <name type="scientific">Pseudomassariella vexata</name>
    <dbReference type="NCBI Taxonomy" id="1141098"/>
    <lineage>
        <taxon>Eukaryota</taxon>
        <taxon>Fungi</taxon>
        <taxon>Dikarya</taxon>
        <taxon>Ascomycota</taxon>
        <taxon>Pezizomycotina</taxon>
        <taxon>Sordariomycetes</taxon>
        <taxon>Xylariomycetidae</taxon>
        <taxon>Amphisphaeriales</taxon>
        <taxon>Pseudomassariaceae</taxon>
        <taxon>Pseudomassariella</taxon>
    </lineage>
</organism>
<evidence type="ECO:0000313" key="2">
    <source>
        <dbReference type="EMBL" id="ORY58412.1"/>
    </source>
</evidence>
<reference evidence="2 3" key="1">
    <citation type="submission" date="2016-07" db="EMBL/GenBank/DDBJ databases">
        <title>Pervasive Adenine N6-methylation of Active Genes in Fungi.</title>
        <authorList>
            <consortium name="DOE Joint Genome Institute"/>
            <person name="Mondo S.J."/>
            <person name="Dannebaum R.O."/>
            <person name="Kuo R.C."/>
            <person name="Labutti K."/>
            <person name="Haridas S."/>
            <person name="Kuo A."/>
            <person name="Salamov A."/>
            <person name="Ahrendt S.R."/>
            <person name="Lipzen A."/>
            <person name="Sullivan W."/>
            <person name="Andreopoulos W.B."/>
            <person name="Clum A."/>
            <person name="Lindquist E."/>
            <person name="Daum C."/>
            <person name="Ramamoorthy G.K."/>
            <person name="Gryganskyi A."/>
            <person name="Culley D."/>
            <person name="Magnuson J.K."/>
            <person name="James T.Y."/>
            <person name="O'Malley M.A."/>
            <person name="Stajich J.E."/>
            <person name="Spatafora J.W."/>
            <person name="Visel A."/>
            <person name="Grigoriev I.V."/>
        </authorList>
    </citation>
    <scope>NUCLEOTIDE SEQUENCE [LARGE SCALE GENOMIC DNA]</scope>
    <source>
        <strain evidence="2 3">CBS 129021</strain>
    </source>
</reference>
<dbReference type="GeneID" id="63770972"/>
<feature type="non-terminal residue" evidence="2">
    <location>
        <position position="298"/>
    </location>
</feature>
<dbReference type="Pfam" id="PF00646">
    <property type="entry name" value="F-box"/>
    <property type="match status" value="1"/>
</dbReference>
<dbReference type="InterPro" id="IPR001810">
    <property type="entry name" value="F-box_dom"/>
</dbReference>
<dbReference type="AlphaFoldDB" id="A0A1Y2DGK8"/>
<dbReference type="Proteomes" id="UP000193689">
    <property type="component" value="Unassembled WGS sequence"/>
</dbReference>
<comment type="caution">
    <text evidence="2">The sequence shown here is derived from an EMBL/GenBank/DDBJ whole genome shotgun (WGS) entry which is preliminary data.</text>
</comment>
<feature type="domain" description="F-box" evidence="1">
    <location>
        <begin position="37"/>
        <end position="85"/>
    </location>
</feature>
<dbReference type="RefSeq" id="XP_040711329.1">
    <property type="nucleotide sequence ID" value="XM_040854760.1"/>
</dbReference>
<gene>
    <name evidence="2" type="ORF">BCR38DRAFT_319986</name>
</gene>
<dbReference type="InParanoid" id="A0A1Y2DGK8"/>
<sequence length="298" mass="34749">EDLEPLVDTTEALTVHSKRTQRAQKRRAKAQKSKQQHRGLLDLPCELILEILTLLTPKDVFALLRVNAGLRTFILEDEHKIAKEIMAWRYACLTKCFRLPVLIEDVDPEVRPCLQSDERQQLIGIHKKFQHMKPWDPALICTCMTCVFRWNALCLVVDFAHWQDNLDKGEPIPMVPRGRNPKWHQKIINRNAAVVEKALSSPLWHARILEAHLIATMRAIRRHAANKGNKRTRFRMTHQDIESGTDAYLSRSGPPTLDIPFHRDQYYMLESYLPNRGWNGEKNEWVYMPAQQHDTDVQ</sequence>
<accession>A0A1Y2DGK8</accession>
<feature type="non-terminal residue" evidence="2">
    <location>
        <position position="1"/>
    </location>
</feature>
<proteinExistence type="predicted"/>
<dbReference type="InterPro" id="IPR036047">
    <property type="entry name" value="F-box-like_dom_sf"/>
</dbReference>
<evidence type="ECO:0000313" key="3">
    <source>
        <dbReference type="Proteomes" id="UP000193689"/>
    </source>
</evidence>
<keyword evidence="3" id="KW-1185">Reference proteome</keyword>
<dbReference type="PROSITE" id="PS50181">
    <property type="entry name" value="FBOX"/>
    <property type="match status" value="1"/>
</dbReference>
<dbReference type="OrthoDB" id="3642468at2759"/>
<dbReference type="SUPFAM" id="SSF81383">
    <property type="entry name" value="F-box domain"/>
    <property type="match status" value="1"/>
</dbReference>
<name>A0A1Y2DGK8_9PEZI</name>
<dbReference type="STRING" id="1141098.A0A1Y2DGK8"/>